<dbReference type="AlphaFoldDB" id="A0A1B0G4U6"/>
<dbReference type="VEuPathDB" id="VectorBase:GMOY008342"/>
<dbReference type="Proteomes" id="UP000092444">
    <property type="component" value="Unassembled WGS sequence"/>
</dbReference>
<evidence type="ECO:0000313" key="2">
    <source>
        <dbReference type="EnsemblMetazoa" id="GMOY008342-PA"/>
    </source>
</evidence>
<protein>
    <submittedName>
        <fullName evidence="2">Uncharacterized protein</fullName>
    </submittedName>
</protein>
<organism evidence="2 3">
    <name type="scientific">Glossina morsitans morsitans</name>
    <name type="common">Savannah tsetse fly</name>
    <dbReference type="NCBI Taxonomy" id="37546"/>
    <lineage>
        <taxon>Eukaryota</taxon>
        <taxon>Metazoa</taxon>
        <taxon>Ecdysozoa</taxon>
        <taxon>Arthropoda</taxon>
        <taxon>Hexapoda</taxon>
        <taxon>Insecta</taxon>
        <taxon>Pterygota</taxon>
        <taxon>Neoptera</taxon>
        <taxon>Endopterygota</taxon>
        <taxon>Diptera</taxon>
        <taxon>Brachycera</taxon>
        <taxon>Muscomorpha</taxon>
        <taxon>Hippoboscoidea</taxon>
        <taxon>Glossinidae</taxon>
        <taxon>Glossina</taxon>
    </lineage>
</organism>
<evidence type="ECO:0000313" key="3">
    <source>
        <dbReference type="Proteomes" id="UP000092444"/>
    </source>
</evidence>
<evidence type="ECO:0000256" key="1">
    <source>
        <dbReference type="SAM" id="MobiDB-lite"/>
    </source>
</evidence>
<proteinExistence type="predicted"/>
<feature type="compositionally biased region" description="Polar residues" evidence="1">
    <location>
        <begin position="1"/>
        <end position="15"/>
    </location>
</feature>
<feature type="region of interest" description="Disordered" evidence="1">
    <location>
        <begin position="1"/>
        <end position="91"/>
    </location>
</feature>
<feature type="compositionally biased region" description="Low complexity" evidence="1">
    <location>
        <begin position="64"/>
        <end position="81"/>
    </location>
</feature>
<reference evidence="2" key="1">
    <citation type="submission" date="2020-05" db="UniProtKB">
        <authorList>
            <consortium name="EnsemblMetazoa"/>
        </authorList>
    </citation>
    <scope>IDENTIFICATION</scope>
    <source>
        <strain evidence="2">Yale</strain>
    </source>
</reference>
<dbReference type="EnsemblMetazoa" id="GMOY008342-RA">
    <property type="protein sequence ID" value="GMOY008342-PA"/>
    <property type="gene ID" value="GMOY008342"/>
</dbReference>
<keyword evidence="3" id="KW-1185">Reference proteome</keyword>
<sequence>MAVQNQRLMKSSLADNTVTPTTTTTPTSATTQTTATRNSNSATVPSMTMPPSSSTSSLPAKTLQATHTSAPTPTASPQIATHATINGGPRVSFNRDVHVKRIGMCWSCNYSSVN</sequence>
<name>A0A1B0G4U6_GLOMM</name>
<dbReference type="EMBL" id="CCAG010016678">
    <property type="status" value="NOT_ANNOTATED_CDS"/>
    <property type="molecule type" value="Genomic_DNA"/>
</dbReference>
<feature type="compositionally biased region" description="Low complexity" evidence="1">
    <location>
        <begin position="16"/>
        <end position="57"/>
    </location>
</feature>
<accession>A0A1B0G4U6</accession>